<feature type="transmembrane region" description="Helical" evidence="9">
    <location>
        <begin position="274"/>
        <end position="301"/>
    </location>
</feature>
<reference evidence="11 12" key="1">
    <citation type="submission" date="2016-08" db="EMBL/GenBank/DDBJ databases">
        <title>A Parts List for Fungal Cellulosomes Revealed by Comparative Genomics.</title>
        <authorList>
            <consortium name="DOE Joint Genome Institute"/>
            <person name="Haitjema C.H."/>
            <person name="Gilmore S.P."/>
            <person name="Henske J.K."/>
            <person name="Solomon K.V."/>
            <person name="De Groot R."/>
            <person name="Kuo A."/>
            <person name="Mondo S.J."/>
            <person name="Salamov A.A."/>
            <person name="Labutti K."/>
            <person name="Zhao Z."/>
            <person name="Chiniquy J."/>
            <person name="Barry K."/>
            <person name="Brewer H.M."/>
            <person name="Purvine S.O."/>
            <person name="Wright A.T."/>
            <person name="Boxma B."/>
            <person name="Van Alen T."/>
            <person name="Hackstein J.H."/>
            <person name="Baker S.E."/>
            <person name="Grigoriev I.V."/>
            <person name="O'Malley M.A."/>
        </authorList>
    </citation>
    <scope>NUCLEOTIDE SEQUENCE [LARGE SCALE GENOMIC DNA]</scope>
    <source>
        <strain evidence="11 12">G1</strain>
    </source>
</reference>
<organism evidence="11 12">
    <name type="scientific">Neocallimastix californiae</name>
    <dbReference type="NCBI Taxonomy" id="1754190"/>
    <lineage>
        <taxon>Eukaryota</taxon>
        <taxon>Fungi</taxon>
        <taxon>Fungi incertae sedis</taxon>
        <taxon>Chytridiomycota</taxon>
        <taxon>Chytridiomycota incertae sedis</taxon>
        <taxon>Neocallimastigomycetes</taxon>
        <taxon>Neocallimastigales</taxon>
        <taxon>Neocallimastigaceae</taxon>
        <taxon>Neocallimastix</taxon>
    </lineage>
</organism>
<comment type="similarity">
    <text evidence="2">Belongs to the ABC transporter superfamily. ABCA family.</text>
</comment>
<name>A0A1Y2AP22_9FUNG</name>
<dbReference type="FunFam" id="3.40.50.300:FF:001253">
    <property type="entry name" value="ATP-binding cassette protein subfamily A, member 10"/>
    <property type="match status" value="1"/>
</dbReference>
<dbReference type="GO" id="GO:0016020">
    <property type="term" value="C:membrane"/>
    <property type="evidence" value="ECO:0007669"/>
    <property type="project" value="UniProtKB-SubCell"/>
</dbReference>
<keyword evidence="3" id="KW-0813">Transport</keyword>
<dbReference type="InterPro" id="IPR026082">
    <property type="entry name" value="ABCA"/>
</dbReference>
<keyword evidence="6" id="KW-0067">ATP-binding</keyword>
<dbReference type="InterPro" id="IPR003593">
    <property type="entry name" value="AAA+_ATPase"/>
</dbReference>
<feature type="transmembrane region" description="Helical" evidence="9">
    <location>
        <begin position="1173"/>
        <end position="1192"/>
    </location>
</feature>
<dbReference type="FunFam" id="3.40.50.300:FF:000335">
    <property type="entry name" value="ATP binding cassette subfamily A member 5"/>
    <property type="match status" value="1"/>
</dbReference>
<dbReference type="InterPro" id="IPR003439">
    <property type="entry name" value="ABC_transporter-like_ATP-bd"/>
</dbReference>
<proteinExistence type="inferred from homology"/>
<keyword evidence="12" id="KW-1185">Reference proteome</keyword>
<dbReference type="SUPFAM" id="SSF52540">
    <property type="entry name" value="P-loop containing nucleoside triphosphate hydrolases"/>
    <property type="match status" value="2"/>
</dbReference>
<dbReference type="InterPro" id="IPR013525">
    <property type="entry name" value="ABC2_TM"/>
</dbReference>
<dbReference type="GO" id="GO:0005524">
    <property type="term" value="F:ATP binding"/>
    <property type="evidence" value="ECO:0007669"/>
    <property type="project" value="UniProtKB-KW"/>
</dbReference>
<protein>
    <submittedName>
        <fullName evidence="11">p-loop containing nucleoside triphosphate hydrolase protein</fullName>
    </submittedName>
</protein>
<evidence type="ECO:0000313" key="12">
    <source>
        <dbReference type="Proteomes" id="UP000193920"/>
    </source>
</evidence>
<evidence type="ECO:0000256" key="8">
    <source>
        <dbReference type="ARBA" id="ARBA00023136"/>
    </source>
</evidence>
<dbReference type="GO" id="GO:0016887">
    <property type="term" value="F:ATP hydrolysis activity"/>
    <property type="evidence" value="ECO:0007669"/>
    <property type="project" value="InterPro"/>
</dbReference>
<dbReference type="InterPro" id="IPR017871">
    <property type="entry name" value="ABC_transporter-like_CS"/>
</dbReference>
<keyword evidence="8 9" id="KW-0472">Membrane</keyword>
<dbReference type="PANTHER" id="PTHR19229">
    <property type="entry name" value="ATP-BINDING CASSETTE TRANSPORTER SUBFAMILY A ABCA"/>
    <property type="match status" value="1"/>
</dbReference>
<dbReference type="Proteomes" id="UP000193920">
    <property type="component" value="Unassembled WGS sequence"/>
</dbReference>
<dbReference type="PROSITE" id="PS50893">
    <property type="entry name" value="ABC_TRANSPORTER_2"/>
    <property type="match status" value="2"/>
</dbReference>
<dbReference type="Pfam" id="PF00005">
    <property type="entry name" value="ABC_tran"/>
    <property type="match status" value="2"/>
</dbReference>
<dbReference type="STRING" id="1754190.A0A1Y2AP22"/>
<comment type="caution">
    <text evidence="11">The sequence shown here is derived from an EMBL/GenBank/DDBJ whole genome shotgun (WGS) entry which is preliminary data.</text>
</comment>
<dbReference type="GO" id="GO:0140359">
    <property type="term" value="F:ABC-type transporter activity"/>
    <property type="evidence" value="ECO:0007669"/>
    <property type="project" value="InterPro"/>
</dbReference>
<feature type="transmembrane region" description="Helical" evidence="9">
    <location>
        <begin position="342"/>
        <end position="361"/>
    </location>
</feature>
<feature type="transmembrane region" description="Helical" evidence="9">
    <location>
        <begin position="1223"/>
        <end position="1243"/>
    </location>
</feature>
<evidence type="ECO:0000256" key="9">
    <source>
        <dbReference type="SAM" id="Phobius"/>
    </source>
</evidence>
<feature type="transmembrane region" description="Helical" evidence="9">
    <location>
        <begin position="1062"/>
        <end position="1089"/>
    </location>
</feature>
<dbReference type="SMART" id="SM00382">
    <property type="entry name" value="AAA"/>
    <property type="match status" value="2"/>
</dbReference>
<feature type="transmembrane region" description="Helical" evidence="9">
    <location>
        <begin position="367"/>
        <end position="385"/>
    </location>
</feature>
<evidence type="ECO:0000256" key="1">
    <source>
        <dbReference type="ARBA" id="ARBA00004141"/>
    </source>
</evidence>
<evidence type="ECO:0000256" key="3">
    <source>
        <dbReference type="ARBA" id="ARBA00022448"/>
    </source>
</evidence>
<feature type="transmembrane region" description="Helical" evidence="9">
    <location>
        <begin position="406"/>
        <end position="426"/>
    </location>
</feature>
<dbReference type="PROSITE" id="PS00211">
    <property type="entry name" value="ABC_TRANSPORTER_1"/>
    <property type="match status" value="1"/>
</dbReference>
<sequence>MGLYSSQLKAMLRRNLLTKKDSLSNLILEIIFPIIVVLLAYFVDRVSITEKFNNKDPEEATDVNGIFTKYSTTSLYKESEPLIGFVLPNNNKNSKIVDKIMNNEIFANVKPIIFENEDKIDEYYDDYKNLLVASVVFNSDDYLHYTLRVNDTSAPDPYTQAIINYAEGRHLVESNQKTEADKYFAIFAPVQAAVNQALIRLKTNDDTFSMKLNLGKLGKAASEYNGCKSTSGIIATYIALIFFAPLILIVTYLVKEKEKGIKEGLIIAGLHPSIFWLSWEIIYAVIVFVVSVIITIFFLIMKCFENVNPVIMFIVLLLYGLSCCSFAFLFTTFFTKFRTAGTVVGLIGFSLCVFNIALAYFSKLAKIITSFIFSQFAIGSFIFEADQMEYHYKKLNFSNIFKSDAGIYLGILVINNIVYFILAVFFDNLSMGQYSRYIFPSKKKTTDLQTNNEITYEKDIQEDYNAQNGEKCLVEVSRVNKIYQKNVNEIVLEEGEQKEVTKTVDYLAVNDVSFKVYQNEIFCILGPNGAGKSTLLNIMIGLIRCYQGDVYYDGMSLNSDLNKIRRNFGVCPQNNIIFDELTVEDHINIYGSIKNTEVNVDEILKEVDLIDQKNKKASKLSGGQKRKLCIALAIVGNPKYIFLDEPTTGLDPLSRRKIWELLNRKKEGRVIFLTTHYMDEADIIADRKLILIEGKIRCLGTSLYLKNHFKINYELNVESVDKDAIEKIIIHHVPKAVYVPTEGSMTKDGLVKVHIWKLPLNGTSNFKPLFDELENQSLGGDETLVKKFALSMPTLEELFIRLGDETNHPEDAGQHSGSDQILIQTNEDKLPELKHVQGPSQFSIIKCLIEYRLKIFLKNKSFATSSILYPILIAGFCFFLVNNIFNNKTSYFDSKEMTMNEIYSDSFLNYDTKNSNIDLTNDNFERTLGKNQSHMTNNDVNSIPYPEYNDPYYVSSFSGQKTDNKYIINIHYNDTMTHSIPVTINAISNAILSARNISDSIIISSRPYNQKNEILSQVALMFAALLIGGCIISCMNKFGPLVVRERVNLLLQQLQINGVYRINYWISTLIADYSVSVLTCILIVIAGIIVQFQPLLNVWVILLVIISVIIWCLPTIIYQYIWNFVFNKEETAYSVMSMINIYPVIFGYIVSFTICTMDRIAENIIEDDVLYNYYYIILSVVLTALFPAYGIVSITNSLYTMRIYETLYHYRLSFGTFFKFRNGFLPVLITLVVLIFVYFILWVRCDIKSQNLTADIRQFPSKLRRKYEELLEEGDEDVNDEAKFAYKHQDELPISVLHLSKEYDTRAKLNAEEKKEMLERSQENFEYGDIHPSIFNKKKLVQTAVLDINFTVRVRECFGLLGPNGAGKTTTLNMITSSISPTTGKVCFYGKEIHTTALGELSIGYCPQVNILWKQLTLREHIELFLRIRGYNKAEASEYATKFINACGLEDHQNKSTITLSGGTKRKLSLLIAICGYPKQILLDEPTAGMDPSTRRYVWNVINDTKKINESALILTTHSMEEAEKLCDRLAILINGRLTCIGAPEHLKMKFGEGYVLELQAKNIDEFHNEIIEKANLFNNNKYTIEKFSANRVKYVVSMKSNLGYVFKIMEECKANGSIIDYTFSQCSLEQIFINFAKKQITEIKKEN</sequence>
<feature type="domain" description="ABC transporter" evidence="10">
    <location>
        <begin position="482"/>
        <end position="718"/>
    </location>
</feature>
<evidence type="ECO:0000313" key="11">
    <source>
        <dbReference type="EMBL" id="ORY23957.1"/>
    </source>
</evidence>
<feature type="transmembrane region" description="Helical" evidence="9">
    <location>
        <begin position="1141"/>
        <end position="1161"/>
    </location>
</feature>
<dbReference type="OrthoDB" id="2117479at2759"/>
<keyword evidence="11" id="KW-0378">Hydrolase</keyword>
<evidence type="ECO:0000259" key="10">
    <source>
        <dbReference type="PROSITE" id="PS50893"/>
    </source>
</evidence>
<comment type="subcellular location">
    <subcellularLocation>
        <location evidence="1">Membrane</location>
        <topology evidence="1">Multi-pass membrane protein</topology>
    </subcellularLocation>
</comment>
<accession>A0A1Y2AP22</accession>
<feature type="transmembrane region" description="Helical" evidence="9">
    <location>
        <begin position="307"/>
        <end position="330"/>
    </location>
</feature>
<keyword evidence="4 9" id="KW-0812">Transmembrane</keyword>
<evidence type="ECO:0000256" key="4">
    <source>
        <dbReference type="ARBA" id="ARBA00022692"/>
    </source>
</evidence>
<dbReference type="GO" id="GO:0005319">
    <property type="term" value="F:lipid transporter activity"/>
    <property type="evidence" value="ECO:0007669"/>
    <property type="project" value="TreeGrafter"/>
</dbReference>
<keyword evidence="7 9" id="KW-1133">Transmembrane helix</keyword>
<dbReference type="Gene3D" id="3.40.50.300">
    <property type="entry name" value="P-loop containing nucleotide triphosphate hydrolases"/>
    <property type="match status" value="2"/>
</dbReference>
<dbReference type="CDD" id="cd03263">
    <property type="entry name" value="ABC_subfamily_A"/>
    <property type="match status" value="2"/>
</dbReference>
<feature type="transmembrane region" description="Helical" evidence="9">
    <location>
        <begin position="1096"/>
        <end position="1121"/>
    </location>
</feature>
<feature type="transmembrane region" description="Helical" evidence="9">
    <location>
        <begin position="867"/>
        <end position="885"/>
    </location>
</feature>
<dbReference type="EMBL" id="MCOG01000228">
    <property type="protein sequence ID" value="ORY23957.1"/>
    <property type="molecule type" value="Genomic_DNA"/>
</dbReference>
<evidence type="ECO:0000256" key="5">
    <source>
        <dbReference type="ARBA" id="ARBA00022741"/>
    </source>
</evidence>
<gene>
    <name evidence="11" type="ORF">LY90DRAFT_389617</name>
</gene>
<feature type="transmembrane region" description="Helical" evidence="9">
    <location>
        <begin position="23"/>
        <end position="43"/>
    </location>
</feature>
<keyword evidence="5" id="KW-0547">Nucleotide-binding</keyword>
<dbReference type="InterPro" id="IPR027417">
    <property type="entry name" value="P-loop_NTPase"/>
</dbReference>
<feature type="transmembrane region" description="Helical" evidence="9">
    <location>
        <begin position="234"/>
        <end position="254"/>
    </location>
</feature>
<evidence type="ECO:0000256" key="6">
    <source>
        <dbReference type="ARBA" id="ARBA00022840"/>
    </source>
</evidence>
<evidence type="ECO:0000256" key="2">
    <source>
        <dbReference type="ARBA" id="ARBA00008869"/>
    </source>
</evidence>
<feature type="transmembrane region" description="Helical" evidence="9">
    <location>
        <begin position="1018"/>
        <end position="1042"/>
    </location>
</feature>
<feature type="domain" description="ABC transporter" evidence="10">
    <location>
        <begin position="1325"/>
        <end position="1560"/>
    </location>
</feature>
<evidence type="ECO:0000256" key="7">
    <source>
        <dbReference type="ARBA" id="ARBA00022989"/>
    </source>
</evidence>
<dbReference type="Pfam" id="PF12698">
    <property type="entry name" value="ABC2_membrane_3"/>
    <property type="match status" value="2"/>
</dbReference>